<name>A0A225WRL1_9STRA</name>
<evidence type="ECO:0000313" key="1">
    <source>
        <dbReference type="EMBL" id="OWZ20293.1"/>
    </source>
</evidence>
<dbReference type="EMBL" id="NBNE01000340">
    <property type="protein sequence ID" value="OWZ20293.1"/>
    <property type="molecule type" value="Genomic_DNA"/>
</dbReference>
<proteinExistence type="predicted"/>
<organism evidence="1 2">
    <name type="scientific">Phytophthora megakarya</name>
    <dbReference type="NCBI Taxonomy" id="4795"/>
    <lineage>
        <taxon>Eukaryota</taxon>
        <taxon>Sar</taxon>
        <taxon>Stramenopiles</taxon>
        <taxon>Oomycota</taxon>
        <taxon>Peronosporomycetes</taxon>
        <taxon>Peronosporales</taxon>
        <taxon>Peronosporaceae</taxon>
        <taxon>Phytophthora</taxon>
    </lineage>
</organism>
<sequence length="134" mass="15327">MILPFFRLQAIHTIRGSYVMMQCLDDKNDDIQDDEEMLVYLSGHALASVSRCHLLQEGYKLNTAATKEHYTSSMVAQELPQVTIVEEVVEAFEIRNIKSPYTSRAKSQNYKFRELQAIGKQIGEIGCQWGITPR</sequence>
<gene>
    <name evidence="1" type="ORF">PHMEG_0005309</name>
</gene>
<comment type="caution">
    <text evidence="1">The sequence shown here is derived from an EMBL/GenBank/DDBJ whole genome shotgun (WGS) entry which is preliminary data.</text>
</comment>
<dbReference type="AlphaFoldDB" id="A0A225WRL1"/>
<protein>
    <submittedName>
        <fullName evidence="1">Uncharacterized protein</fullName>
    </submittedName>
</protein>
<dbReference type="Proteomes" id="UP000198211">
    <property type="component" value="Unassembled WGS sequence"/>
</dbReference>
<keyword evidence="2" id="KW-1185">Reference proteome</keyword>
<accession>A0A225WRL1</accession>
<evidence type="ECO:0000313" key="2">
    <source>
        <dbReference type="Proteomes" id="UP000198211"/>
    </source>
</evidence>
<reference evidence="2" key="1">
    <citation type="submission" date="2017-03" db="EMBL/GenBank/DDBJ databases">
        <title>Phytopthora megakarya and P. palmivora, two closely related causual agents of cacao black pod achieved similar genome size and gene model numbers by different mechanisms.</title>
        <authorList>
            <person name="Ali S."/>
            <person name="Shao J."/>
            <person name="Larry D.J."/>
            <person name="Kronmiller B."/>
            <person name="Shen D."/>
            <person name="Strem M.D."/>
            <person name="Melnick R.L."/>
            <person name="Guiltinan M.J."/>
            <person name="Tyler B.M."/>
            <person name="Meinhardt L.W."/>
            <person name="Bailey B.A."/>
        </authorList>
    </citation>
    <scope>NUCLEOTIDE SEQUENCE [LARGE SCALE GENOMIC DNA]</scope>
    <source>
        <strain evidence="2">zdho120</strain>
    </source>
</reference>